<dbReference type="GO" id="GO:0008186">
    <property type="term" value="F:ATP-dependent activity, acting on RNA"/>
    <property type="evidence" value="ECO:0007669"/>
    <property type="project" value="UniProtKB-UniRule"/>
</dbReference>
<evidence type="ECO:0000256" key="12">
    <source>
        <dbReference type="SAM" id="MobiDB-lite"/>
    </source>
</evidence>
<dbReference type="NCBIfam" id="NF006886">
    <property type="entry name" value="PRK09376.1"/>
    <property type="match status" value="1"/>
</dbReference>
<keyword evidence="4 9" id="KW-0347">Helicase</keyword>
<keyword evidence="3 9" id="KW-0378">Hydrolase</keyword>
<dbReference type="NCBIfam" id="TIGR00767">
    <property type="entry name" value="rho"/>
    <property type="match status" value="1"/>
</dbReference>
<sequence>MSEIQKPAMTQAEFEAKTMRELYAMARELEIPGYYKLRKKELIFEITKLQTQKSGVSLAGGVLEILPDGYGFLRPSTYVPSNDDIYVSVSQIRRFDLRTGDMVFGQVRKPKDNERYYGLLRVEQVNGNNPDLATGRMHFEGLTPLYPQERIKLETEAYKISTRIIDLISPLGKGQRGLIVAPPKAGKTILIKEIANSITTNHPETELFILLIDERPEEVTDIERSVKAEVVSSTFDEPPDNHVKASEMVLERAKRLVESGKDVVILLDSITRLARAHNLVIPPSGRTLSGGVDPAALHKPKRFFGAARNMEEGGSLTILATALVETGSRMDDVIFEEFKGTGNMELILDRKLADRRLFPAIDIQRSGTRREDLLFSRDELEYAWSLRRAIANMTPIESLENLLDRIKHTRTNAEMLYDFKPKPRVQASPEPELQVKRQYRRRTAVEPQQQ</sequence>
<feature type="domain" description="Rho RNA-BD" evidence="13">
    <location>
        <begin position="56"/>
        <end position="129"/>
    </location>
</feature>
<keyword evidence="1 9" id="KW-0806">Transcription termination</keyword>
<dbReference type="Gene3D" id="3.40.50.300">
    <property type="entry name" value="P-loop containing nucleotide triphosphate hydrolases"/>
    <property type="match status" value="1"/>
</dbReference>
<dbReference type="GO" id="GO:0004386">
    <property type="term" value="F:helicase activity"/>
    <property type="evidence" value="ECO:0007669"/>
    <property type="project" value="UniProtKB-UniRule"/>
</dbReference>
<dbReference type="Gene3D" id="1.10.720.10">
    <property type="match status" value="1"/>
</dbReference>
<keyword evidence="8 9" id="KW-0804">Transcription</keyword>
<comment type="caution">
    <text evidence="14">The sequence shown here is derived from an EMBL/GenBank/DDBJ whole genome shotgun (WGS) entry which is preliminary data.</text>
</comment>
<evidence type="ECO:0000313" key="15">
    <source>
        <dbReference type="Proteomes" id="UP001172911"/>
    </source>
</evidence>
<dbReference type="InterPro" id="IPR041703">
    <property type="entry name" value="Rho_factor_ATP-bd"/>
</dbReference>
<dbReference type="Gene3D" id="2.40.50.140">
    <property type="entry name" value="Nucleic acid-binding proteins"/>
    <property type="match status" value="1"/>
</dbReference>
<evidence type="ECO:0000256" key="2">
    <source>
        <dbReference type="ARBA" id="ARBA00022741"/>
    </source>
</evidence>
<dbReference type="Proteomes" id="UP001172911">
    <property type="component" value="Unassembled WGS sequence"/>
</dbReference>
<dbReference type="PANTHER" id="PTHR46425:SF1">
    <property type="entry name" value="TRANSCRIPTION TERMINATION FACTOR RHO"/>
    <property type="match status" value="1"/>
</dbReference>
<reference evidence="14" key="2">
    <citation type="submission" date="2023-03" db="EMBL/GenBank/DDBJ databases">
        <authorList>
            <person name="Zhang Z."/>
        </authorList>
    </citation>
    <scope>NUCLEOTIDE SEQUENCE</scope>
    <source>
        <strain evidence="14">DSA</strain>
    </source>
</reference>
<dbReference type="Pfam" id="PF07498">
    <property type="entry name" value="Rho_N"/>
    <property type="match status" value="1"/>
</dbReference>
<dbReference type="GO" id="GO:0005524">
    <property type="term" value="F:ATP binding"/>
    <property type="evidence" value="ECO:0007669"/>
    <property type="project" value="UniProtKB-UniRule"/>
</dbReference>
<keyword evidence="7 9" id="KW-0805">Transcription regulation</keyword>
<dbReference type="Pfam" id="PF00006">
    <property type="entry name" value="ATP-synt_ab"/>
    <property type="match status" value="1"/>
</dbReference>
<evidence type="ECO:0000256" key="6">
    <source>
        <dbReference type="ARBA" id="ARBA00022884"/>
    </source>
</evidence>
<evidence type="ECO:0000256" key="10">
    <source>
        <dbReference type="NCBIfam" id="TIGR00767"/>
    </source>
</evidence>
<keyword evidence="15" id="KW-1185">Reference proteome</keyword>
<keyword evidence="5 9" id="KW-0067">ATP-binding</keyword>
<dbReference type="InterPro" id="IPR011112">
    <property type="entry name" value="Rho-like_N"/>
</dbReference>
<dbReference type="SMART" id="SM00959">
    <property type="entry name" value="Rho_N"/>
    <property type="match status" value="1"/>
</dbReference>
<evidence type="ECO:0000256" key="3">
    <source>
        <dbReference type="ARBA" id="ARBA00022801"/>
    </source>
</evidence>
<evidence type="ECO:0000256" key="11">
    <source>
        <dbReference type="PROSITE-ProRule" id="PRU01203"/>
    </source>
</evidence>
<name>A0AAW7ZBN4_9FIRM</name>
<evidence type="ECO:0000256" key="9">
    <source>
        <dbReference type="HAMAP-Rule" id="MF_01884"/>
    </source>
</evidence>
<dbReference type="SUPFAM" id="SSF50249">
    <property type="entry name" value="Nucleic acid-binding proteins"/>
    <property type="match status" value="1"/>
</dbReference>
<dbReference type="Pfam" id="PF07497">
    <property type="entry name" value="Rho_RNA_bind"/>
    <property type="match status" value="1"/>
</dbReference>
<dbReference type="InterPro" id="IPR004665">
    <property type="entry name" value="Term_rho"/>
</dbReference>
<dbReference type="CDD" id="cd01128">
    <property type="entry name" value="rho_factor_C"/>
    <property type="match status" value="1"/>
</dbReference>
<dbReference type="SUPFAM" id="SSF52540">
    <property type="entry name" value="P-loop containing nucleoside triphosphate hydrolases"/>
    <property type="match status" value="1"/>
</dbReference>
<dbReference type="PANTHER" id="PTHR46425">
    <property type="entry name" value="TRANSCRIPTION TERMINATION FACTOR RHO"/>
    <property type="match status" value="1"/>
</dbReference>
<accession>A0AAW7ZBN4</accession>
<keyword evidence="2 9" id="KW-0547">Nucleotide-binding</keyword>
<evidence type="ECO:0000313" key="14">
    <source>
        <dbReference type="EMBL" id="MDO7786811.1"/>
    </source>
</evidence>
<dbReference type="CDD" id="cd04459">
    <property type="entry name" value="Rho_CSD"/>
    <property type="match status" value="1"/>
</dbReference>
<keyword evidence="6 9" id="KW-0694">RNA-binding</keyword>
<proteinExistence type="inferred from homology"/>
<dbReference type="GO" id="GO:0003723">
    <property type="term" value="F:RNA binding"/>
    <property type="evidence" value="ECO:0007669"/>
    <property type="project" value="UniProtKB-UniRule"/>
</dbReference>
<evidence type="ECO:0000256" key="1">
    <source>
        <dbReference type="ARBA" id="ARBA00022472"/>
    </source>
</evidence>
<dbReference type="SUPFAM" id="SSF68912">
    <property type="entry name" value="Rho N-terminal domain-like"/>
    <property type="match status" value="1"/>
</dbReference>
<dbReference type="InterPro" id="IPR027417">
    <property type="entry name" value="P-loop_NTPase"/>
</dbReference>
<dbReference type="GO" id="GO:0006353">
    <property type="term" value="P:DNA-templated transcription termination"/>
    <property type="evidence" value="ECO:0007669"/>
    <property type="project" value="UniProtKB-UniRule"/>
</dbReference>
<dbReference type="PROSITE" id="PS51856">
    <property type="entry name" value="RHO_RNA_BD"/>
    <property type="match status" value="1"/>
</dbReference>
<dbReference type="EMBL" id="JARPTC010000008">
    <property type="protein sequence ID" value="MDO7786811.1"/>
    <property type="molecule type" value="Genomic_DNA"/>
</dbReference>
<evidence type="ECO:0000256" key="4">
    <source>
        <dbReference type="ARBA" id="ARBA00022806"/>
    </source>
</evidence>
<dbReference type="AlphaFoldDB" id="A0AAW7ZBN4"/>
<dbReference type="InterPro" id="IPR011129">
    <property type="entry name" value="CSD"/>
</dbReference>
<gene>
    <name evidence="9 14" type="primary">rho</name>
    <name evidence="14" type="ORF">P6N53_06200</name>
</gene>
<dbReference type="EC" id="3.6.4.-" evidence="9 10"/>
<evidence type="ECO:0000259" key="13">
    <source>
        <dbReference type="PROSITE" id="PS51856"/>
    </source>
</evidence>
<dbReference type="InterPro" id="IPR012340">
    <property type="entry name" value="NA-bd_OB-fold"/>
</dbReference>
<dbReference type="InterPro" id="IPR000194">
    <property type="entry name" value="ATPase_F1/V1/A1_a/bsu_nucl-bd"/>
</dbReference>
<feature type="region of interest" description="Disordered" evidence="12">
    <location>
        <begin position="421"/>
        <end position="450"/>
    </location>
</feature>
<dbReference type="InterPro" id="IPR036269">
    <property type="entry name" value="Rho_N_sf"/>
</dbReference>
<dbReference type="SMART" id="SM00357">
    <property type="entry name" value="CSP"/>
    <property type="match status" value="1"/>
</dbReference>
<dbReference type="HAMAP" id="MF_01884">
    <property type="entry name" value="Rho"/>
    <property type="match status" value="1"/>
</dbReference>
<evidence type="ECO:0000256" key="5">
    <source>
        <dbReference type="ARBA" id="ARBA00022840"/>
    </source>
</evidence>
<dbReference type="InterPro" id="IPR003593">
    <property type="entry name" value="AAA+_ATPase"/>
</dbReference>
<dbReference type="GO" id="GO:0016787">
    <property type="term" value="F:hydrolase activity"/>
    <property type="evidence" value="ECO:0007669"/>
    <property type="project" value="UniProtKB-KW"/>
</dbReference>
<comment type="subunit">
    <text evidence="9">Homohexamer. The homohexamer assembles into an open ring structure.</text>
</comment>
<protein>
    <recommendedName>
        <fullName evidence="9 10">Transcription termination factor Rho</fullName>
        <ecNumber evidence="9 10">3.6.4.-</ecNumber>
    </recommendedName>
    <alternativeName>
        <fullName evidence="9">ATP-dependent helicase Rho</fullName>
    </alternativeName>
</protein>
<comment type="caution">
    <text evidence="9">Lacks conserved residue(s) required for the propagation of feature annotation.</text>
</comment>
<comment type="similarity">
    <text evidence="9 11">Belongs to the Rho family.</text>
</comment>
<dbReference type="InterPro" id="IPR011113">
    <property type="entry name" value="Rho_RNA-bd"/>
</dbReference>
<organism evidence="14 15">
    <name type="scientific">Desulforamulus aquiferis</name>
    <dbReference type="NCBI Taxonomy" id="1397668"/>
    <lineage>
        <taxon>Bacteria</taxon>
        <taxon>Bacillati</taxon>
        <taxon>Bacillota</taxon>
        <taxon>Clostridia</taxon>
        <taxon>Eubacteriales</taxon>
        <taxon>Peptococcaceae</taxon>
        <taxon>Desulforamulus</taxon>
    </lineage>
</organism>
<reference evidence="14" key="1">
    <citation type="journal article" date="2023" name="J. Hazard. Mater.">
        <title>Anaerobic biodegradation of pyrene and benzo[a]pyrene by a new sulfate-reducing Desulforamulus aquiferis strain DSA.</title>
        <authorList>
            <person name="Zhang Z."/>
            <person name="Sun J."/>
            <person name="Gong X."/>
            <person name="Wang C."/>
            <person name="Wang H."/>
        </authorList>
    </citation>
    <scope>NUCLEOTIDE SEQUENCE</scope>
    <source>
        <strain evidence="14">DSA</strain>
    </source>
</reference>
<feature type="binding site" evidence="9">
    <location>
        <begin position="172"/>
        <end position="177"/>
    </location>
    <ligand>
        <name>ATP</name>
        <dbReference type="ChEBI" id="CHEBI:30616"/>
    </ligand>
</feature>
<feature type="binding site" evidence="9">
    <location>
        <begin position="184"/>
        <end position="189"/>
    </location>
    <ligand>
        <name>ATP</name>
        <dbReference type="ChEBI" id="CHEBI:30616"/>
    </ligand>
</feature>
<evidence type="ECO:0000256" key="8">
    <source>
        <dbReference type="ARBA" id="ARBA00023163"/>
    </source>
</evidence>
<dbReference type="SMART" id="SM00382">
    <property type="entry name" value="AAA"/>
    <property type="match status" value="1"/>
</dbReference>
<comment type="function">
    <text evidence="9">Facilitates transcription termination by a mechanism that involves Rho binding to the nascent RNA, activation of Rho's RNA-dependent ATPase activity, and release of the mRNA from the DNA template.</text>
</comment>
<evidence type="ECO:0000256" key="7">
    <source>
        <dbReference type="ARBA" id="ARBA00023015"/>
    </source>
</evidence>
<feature type="binding site" evidence="9">
    <location>
        <position position="215"/>
    </location>
    <ligand>
        <name>ATP</name>
        <dbReference type="ChEBI" id="CHEBI:30616"/>
    </ligand>
</feature>